<feature type="domain" description="DUF218" evidence="2">
    <location>
        <begin position="47"/>
        <end position="186"/>
    </location>
</feature>
<reference evidence="3 4" key="1">
    <citation type="submission" date="2016-04" db="EMBL/GenBank/DDBJ databases">
        <title>Peptidophaga gingivicola gen. nov., sp. nov., isolated from human subgingival plaque.</title>
        <authorList>
            <person name="Beall C.J."/>
            <person name="Mokrzan E.M."/>
            <person name="Griffen A.L."/>
            <person name="Leys E.J."/>
        </authorList>
    </citation>
    <scope>NUCLEOTIDE SEQUENCE [LARGE SCALE GENOMIC DNA]</scope>
    <source>
        <strain evidence="3 4">BA112</strain>
    </source>
</reference>
<evidence type="ECO:0000256" key="1">
    <source>
        <dbReference type="SAM" id="Phobius"/>
    </source>
</evidence>
<dbReference type="PANTHER" id="PTHR30336">
    <property type="entry name" value="INNER MEMBRANE PROTEIN, PROBABLE PERMEASE"/>
    <property type="match status" value="1"/>
</dbReference>
<dbReference type="AlphaFoldDB" id="A0A179B169"/>
<dbReference type="Proteomes" id="UP000078368">
    <property type="component" value="Unassembled WGS sequence"/>
</dbReference>
<name>A0A179B169_9ACTO</name>
<keyword evidence="4" id="KW-1185">Reference proteome</keyword>
<evidence type="ECO:0000259" key="2">
    <source>
        <dbReference type="Pfam" id="PF02698"/>
    </source>
</evidence>
<dbReference type="InterPro" id="IPR014729">
    <property type="entry name" value="Rossmann-like_a/b/a_fold"/>
</dbReference>
<dbReference type="InterPro" id="IPR003848">
    <property type="entry name" value="DUF218"/>
</dbReference>
<accession>A0A179B169</accession>
<keyword evidence="1" id="KW-0472">Membrane</keyword>
<comment type="caution">
    <text evidence="3">The sequence shown here is derived from an EMBL/GenBank/DDBJ whole genome shotgun (WGS) entry which is preliminary data.</text>
</comment>
<dbReference type="Gene3D" id="3.40.50.620">
    <property type="entry name" value="HUPs"/>
    <property type="match status" value="1"/>
</dbReference>
<proteinExistence type="predicted"/>
<gene>
    <name evidence="3" type="ORF">A4H34_10380</name>
</gene>
<dbReference type="CDD" id="cd06259">
    <property type="entry name" value="YdcF-like"/>
    <property type="match status" value="1"/>
</dbReference>
<dbReference type="RefSeq" id="WP_040323520.1">
    <property type="nucleotide sequence ID" value="NZ_LVZK01000003.1"/>
</dbReference>
<dbReference type="InterPro" id="IPR051599">
    <property type="entry name" value="Cell_Envelope_Assoc"/>
</dbReference>
<organism evidence="3 4">
    <name type="scientific">Peptidiphaga gingivicola</name>
    <dbReference type="NCBI Taxonomy" id="2741497"/>
    <lineage>
        <taxon>Bacteria</taxon>
        <taxon>Bacillati</taxon>
        <taxon>Actinomycetota</taxon>
        <taxon>Actinomycetes</taxon>
        <taxon>Actinomycetales</taxon>
        <taxon>Actinomycetaceae</taxon>
        <taxon>Peptidiphaga</taxon>
    </lineage>
</organism>
<keyword evidence="1" id="KW-0812">Transmembrane</keyword>
<sequence>MKRLAKVCIAIVVTGALVFTGLNVYMTTSTDDSVVTVNSVPSEAKADCILILGASVRANRKPSPMLLKRLERGLELYRKKAAPKVLVSGDNATVAYNEVKVMREWLQAKGVPPQDIFEDHAGFSTYESMYRARDVFKVKRMIVVTQRYHLARAIYTGDALGLKVWGVAANGNNYSGQIKRDMREWVARVKDLGKTVYKPEPRFLGPALPISGDGRATMG</sequence>
<dbReference type="GO" id="GO:0005886">
    <property type="term" value="C:plasma membrane"/>
    <property type="evidence" value="ECO:0007669"/>
    <property type="project" value="TreeGrafter"/>
</dbReference>
<dbReference type="STRING" id="1823756.A4H34_10380"/>
<feature type="transmembrane region" description="Helical" evidence="1">
    <location>
        <begin position="7"/>
        <end position="26"/>
    </location>
</feature>
<dbReference type="PANTHER" id="PTHR30336:SF6">
    <property type="entry name" value="INTEGRAL MEMBRANE PROTEIN"/>
    <property type="match status" value="1"/>
</dbReference>
<keyword evidence="1" id="KW-1133">Transmembrane helix</keyword>
<dbReference type="Pfam" id="PF02698">
    <property type="entry name" value="DUF218"/>
    <property type="match status" value="1"/>
</dbReference>
<evidence type="ECO:0000313" key="3">
    <source>
        <dbReference type="EMBL" id="OAP85467.1"/>
    </source>
</evidence>
<protein>
    <recommendedName>
        <fullName evidence="2">DUF218 domain-containing protein</fullName>
    </recommendedName>
</protein>
<evidence type="ECO:0000313" key="4">
    <source>
        <dbReference type="Proteomes" id="UP000078368"/>
    </source>
</evidence>
<dbReference type="EMBL" id="LVZK01000003">
    <property type="protein sequence ID" value="OAP85467.1"/>
    <property type="molecule type" value="Genomic_DNA"/>
</dbReference>